<dbReference type="EMBL" id="JAVBVO010000003">
    <property type="protein sequence ID" value="MDZ5758752.1"/>
    <property type="molecule type" value="Genomic_DNA"/>
</dbReference>
<dbReference type="Pfam" id="PF22746">
    <property type="entry name" value="SHOCT-like_DUF2089-C"/>
    <property type="match status" value="1"/>
</dbReference>
<dbReference type="PANTHER" id="PTHR33885:SF4">
    <property type="entry name" value="LMO2487 PROTEIN"/>
    <property type="match status" value="1"/>
</dbReference>
<dbReference type="PANTHER" id="PTHR33885">
    <property type="entry name" value="PHAGE SHOCK PROTEIN C"/>
    <property type="match status" value="1"/>
</dbReference>
<evidence type="ECO:0000259" key="3">
    <source>
        <dbReference type="Pfam" id="PF22746"/>
    </source>
</evidence>
<feature type="domain" description="YvlB/LiaX N-terminal" evidence="3">
    <location>
        <begin position="3"/>
        <end position="31"/>
    </location>
</feature>
<proteinExistence type="predicted"/>
<organism evidence="4 5">
    <name type="scientific">Carnobacterium maltaromaticum</name>
    <name type="common">Carnobacterium piscicola</name>
    <dbReference type="NCBI Taxonomy" id="2751"/>
    <lineage>
        <taxon>Bacteria</taxon>
        <taxon>Bacillati</taxon>
        <taxon>Bacillota</taxon>
        <taxon>Bacilli</taxon>
        <taxon>Lactobacillales</taxon>
        <taxon>Carnobacteriaceae</taxon>
        <taxon>Carnobacterium</taxon>
    </lineage>
</organism>
<reference evidence="4" key="1">
    <citation type="submission" date="2023-08" db="EMBL/GenBank/DDBJ databases">
        <title>Genomic characterization of piscicolin 126 produced by Carnobacterium maltaromaticum CM22 strain isolated from salmon (Salmo salar).</title>
        <authorList>
            <person name="Gonzalez-Gragera E."/>
            <person name="Garcia-Lopez J.D."/>
            <person name="Teso-Perez C."/>
            <person name="Gimenez-Hernandez I."/>
            <person name="Peralta-Sanchez J.M."/>
            <person name="Valdivia E."/>
            <person name="Montalban-Lopez M."/>
            <person name="Martin-Platero A.M."/>
            <person name="Banos A."/>
            <person name="Martinez-Bueno M."/>
        </authorList>
    </citation>
    <scope>NUCLEOTIDE SEQUENCE</scope>
    <source>
        <strain evidence="4">CM22</strain>
    </source>
</reference>
<evidence type="ECO:0000313" key="4">
    <source>
        <dbReference type="EMBL" id="MDZ5758752.1"/>
    </source>
</evidence>
<feature type="domain" description="DUF4097" evidence="2">
    <location>
        <begin position="275"/>
        <end position="503"/>
    </location>
</feature>
<comment type="caution">
    <text evidence="4">The sequence shown here is derived from an EMBL/GenBank/DDBJ whole genome shotgun (WGS) entry which is preliminary data.</text>
</comment>
<dbReference type="NCBIfam" id="NF038025">
    <property type="entry name" value="dapto_LiaX"/>
    <property type="match status" value="1"/>
</dbReference>
<name>A0AAW9JQL8_CARML</name>
<dbReference type="AlphaFoldDB" id="A0AAW9JQL8"/>
<dbReference type="InterPro" id="IPR052027">
    <property type="entry name" value="PspC"/>
</dbReference>
<gene>
    <name evidence="4" type="primary">liaX</name>
    <name evidence="4" type="ORF">RAK27_08820</name>
</gene>
<dbReference type="InterPro" id="IPR058219">
    <property type="entry name" value="LiaX"/>
</dbReference>
<accession>A0AAW9JQL8</accession>
<feature type="region of interest" description="Disordered" evidence="1">
    <location>
        <begin position="59"/>
        <end position="90"/>
    </location>
</feature>
<feature type="compositionally biased region" description="Basic and acidic residues" evidence="1">
    <location>
        <begin position="80"/>
        <end position="90"/>
    </location>
</feature>
<protein>
    <submittedName>
        <fullName evidence="4">Daptomycin-sensing surface protein LiaX</fullName>
    </submittedName>
</protein>
<sequence>MKERERILELVKEGVISTEEALVLLENSAHKEGKAAVKKEQANIQKPLLKKAPVAPIPEIKEEKSAEPVLSDIEDVAEEGEARLEQEQNQDRERLEAILEELANEASGYSAKLDETNKVIDDLKEQINAKKELQMVFETKEELDELSAEEEAEVNILENEIDALEDEVAILEDEKEELEEKLKTVKKQQWGTHKKNITEKFEIPDDWKETATETLNTVGDKVTEAGTQFGKFMKETFSSVIENVDWKDVNIRVPGLATTKFDHDFVYPTSEATILDVKVANGDVVFKNWDSEDIKIEAKIKIYGRLDVENPFEAFLERSTIEVNDEHLLFHVPNKRIRSDLTFYLPERTYDHTAVKLLNGNLRFEEFEAKDIYAKSTNGNIVFDRLTATMLETEGVNGNVSVLDSQIRDLLISSINGGITARGDIKSGNLSTVNGTVKATLTGTDLKRLEASSVNGAVKVAIPSNLSVEGTAKTNLGSIQSRLENTEIIKEKKDRTNQFQEFRRVASENILVVKLSTTTGSIMLKDSE</sequence>
<dbReference type="InterPro" id="IPR053959">
    <property type="entry name" value="YvlB/LiaX_N"/>
</dbReference>
<evidence type="ECO:0000259" key="2">
    <source>
        <dbReference type="Pfam" id="PF13349"/>
    </source>
</evidence>
<dbReference type="RefSeq" id="WP_322808904.1">
    <property type="nucleotide sequence ID" value="NZ_JAVBVO010000003.1"/>
</dbReference>
<evidence type="ECO:0000256" key="1">
    <source>
        <dbReference type="SAM" id="MobiDB-lite"/>
    </source>
</evidence>
<dbReference type="InterPro" id="IPR025164">
    <property type="entry name" value="Toastrack_DUF4097"/>
</dbReference>
<evidence type="ECO:0000313" key="5">
    <source>
        <dbReference type="Proteomes" id="UP001290462"/>
    </source>
</evidence>
<dbReference type="Gene3D" id="1.10.287.1490">
    <property type="match status" value="1"/>
</dbReference>
<dbReference type="Proteomes" id="UP001290462">
    <property type="component" value="Unassembled WGS sequence"/>
</dbReference>
<dbReference type="Pfam" id="PF13349">
    <property type="entry name" value="DUF4097"/>
    <property type="match status" value="1"/>
</dbReference>